<keyword evidence="8 10" id="KW-0238">DNA-binding</keyword>
<sequence length="1102" mass="120108">MGLHLHRAARTDLLADGLADLLAVPQPDPFAQELVLVPARGVERWLSQRLSHRLGCGNGSDGVCAGVSFRSPRSLIAELTGTDDDDPWSPDRMVWPLLDTIDGCAEASWCRALAQHLGFHRDGEEAELRLGRRYAVARRIAGLFASYATQRPQLLVDWLDGTDSDGIGGVLDSDLRWQPELWRELVRRMGIDPPHVRHAATVAALRSAPSQLPPRMSLFGQTRLAATDLDLLAALSTHHDVHLWLPHPSPALWESHRTRPVTRLRRAAVDESESDHPLLVTLGRDVRELAQSLPAVAVDDGELGAVTQPDTLLGWLQSDLAHNAVRPEGRAFSPDDRSFRVHGCHGPARQIDVLRDVLLGALADDPTLEPRDILVMCPDIDTYAPLIIAGFGLGEANSGAGHPAHRLRVRLADRSPVQTNPLLAVTAALLDLVGGRATASEVLNLAEAPPVRARFGFSDDDLDTLGAWVRESGVRWGFDQAHRAPFGVGAFVHNTWQFGLDRVLCGVAMSDDSQDWLGITLPLDDVGSNRVELAGRFAEFVDRLQWTVDSLSGTKTLAEWMNLLREGVERLTKVGVDDGWQAAQLHTEFADVVADAADCSANPLRLNDVRSLLTRRLAGRPTRANFRSGSLTVCTMVPMRSVPHRVVCLVGLDDGVFPRVGAPDGDDVLAREPVVGERDIRSEDRQLLLDAIGAAGEKLVITYTGADEYTGQSRPPCVPLAEILDALDRTTPAPVREHVLVAHPLQPFDRRNVTPGALGEPTPFTFDPTALITVPEASGSRQADNRSFLDAPLAVPPPGDVALQDLLTFFNDPVKGFFRSFEVALPYDADVVEDAIPVEIDQLQTWAVGDRMLDDLLRGHDADWALHAEWRRGQLPPGQLGWRTAQRTQEMAKRLADTASAYRIGSAEAVDVDLELPSGHRLTGTVNPVHSGRYVSVTYSTLAPKHLLQAWIRLLVLTAAEPTQDWAAVCIGRRRGNAVSVRSFGRPARPAADLLGDLVALYDTGRCEPIPLPLKTSYAWTEARRTRSDPLRAASFKWKSDKYPGEDAAPAHIRAWGEGAPLEVLLGPPAAGEETRGEGTRLGALADRVWDPMLAAEQEAGV</sequence>
<dbReference type="Gene3D" id="1.10.10.990">
    <property type="match status" value="1"/>
</dbReference>
<dbReference type="GO" id="GO:0005524">
    <property type="term" value="F:ATP binding"/>
    <property type="evidence" value="ECO:0007669"/>
    <property type="project" value="UniProtKB-UniRule"/>
</dbReference>
<dbReference type="GO" id="GO:0000724">
    <property type="term" value="P:double-strand break repair via homologous recombination"/>
    <property type="evidence" value="ECO:0007669"/>
    <property type="project" value="UniProtKB-UniRule"/>
</dbReference>
<reference evidence="11" key="2">
    <citation type="submission" date="2020-02" db="EMBL/GenBank/DDBJ databases">
        <authorList>
            <person name="Matsumoto Y."/>
            <person name="Motooka D."/>
            <person name="Nakamura S."/>
        </authorList>
    </citation>
    <scope>NUCLEOTIDE SEQUENCE</scope>
    <source>
        <strain evidence="11">JCM 13671</strain>
    </source>
</reference>
<dbReference type="InterPro" id="IPR041500">
    <property type="entry name" value="RecC_C"/>
</dbReference>
<dbReference type="PIRSF" id="PIRSF000980">
    <property type="entry name" value="RecC"/>
    <property type="match status" value="1"/>
</dbReference>
<dbReference type="PANTHER" id="PTHR30591:SF1">
    <property type="entry name" value="RECBCD ENZYME SUBUNIT RECC"/>
    <property type="match status" value="1"/>
</dbReference>
<evidence type="ECO:0000256" key="1">
    <source>
        <dbReference type="ARBA" id="ARBA00022722"/>
    </source>
</evidence>
<evidence type="ECO:0000313" key="11">
    <source>
        <dbReference type="EMBL" id="BBZ36067.1"/>
    </source>
</evidence>
<gene>
    <name evidence="10 11" type="primary">recC</name>
    <name evidence="11" type="ORF">MCNF_46720</name>
</gene>
<organism evidence="11 12">
    <name type="scientific">Mycolicibacterium confluentis</name>
    <dbReference type="NCBI Taxonomy" id="28047"/>
    <lineage>
        <taxon>Bacteria</taxon>
        <taxon>Bacillati</taxon>
        <taxon>Actinomycetota</taxon>
        <taxon>Actinomycetes</taxon>
        <taxon>Mycobacteriales</taxon>
        <taxon>Mycobacteriaceae</taxon>
        <taxon>Mycolicibacterium</taxon>
    </lineage>
</organism>
<comment type="function">
    <text evidence="10">A helicase/nuclease that prepares dsDNA breaks (DSB) for recombinational DNA repair. Binds to DSBs and unwinds DNA via a highly rapid and processive ATP-dependent bidirectional helicase activity. Unwinds dsDNA until it encounters a Chi (crossover hotspot instigator) sequence from the 3' direction. Cuts ssDNA a few nucleotides 3' to the Chi site. The properties and activities of the enzyme are changed at Chi. The Chi-altered holoenzyme produces a long 3'-ssDNA overhang and facilitates RecA-binding to the ssDNA for homologous DNA recombination and repair. Holoenzyme degrades any linearized DNA that is unable to undergo homologous recombination. In the holoenzyme this subunit recognizes the wild-type Chi sequence, and when added to isolated RecB increases its ATP-dependent helicase processivity.</text>
</comment>
<evidence type="ECO:0000256" key="6">
    <source>
        <dbReference type="ARBA" id="ARBA00022839"/>
    </source>
</evidence>
<name>A0A7I7Y349_9MYCO</name>
<keyword evidence="1 10" id="KW-0540">Nuclease</keyword>
<dbReference type="OrthoDB" id="9762834at2"/>
<evidence type="ECO:0000256" key="8">
    <source>
        <dbReference type="ARBA" id="ARBA00023125"/>
    </source>
</evidence>
<evidence type="ECO:0000256" key="5">
    <source>
        <dbReference type="ARBA" id="ARBA00022806"/>
    </source>
</evidence>
<keyword evidence="4 10" id="KW-0378">Hydrolase</keyword>
<accession>A0A7I7Y349</accession>
<evidence type="ECO:0000256" key="10">
    <source>
        <dbReference type="HAMAP-Rule" id="MF_01486"/>
    </source>
</evidence>
<evidence type="ECO:0000256" key="7">
    <source>
        <dbReference type="ARBA" id="ARBA00022840"/>
    </source>
</evidence>
<keyword evidence="7 10" id="KW-0067">ATP-binding</keyword>
<keyword evidence="12" id="KW-1185">Reference proteome</keyword>
<dbReference type="InterPro" id="IPR011335">
    <property type="entry name" value="Restrct_endonuc-II-like"/>
</dbReference>
<comment type="miscellaneous">
    <text evidence="10">In the RecBCD complex, RecB has a slow 3'-5' helicase, an exonuclease activity and loads RecA onto ssDNA, RecD has a fast 5'-3' helicase activity, while RecC stimulates the ATPase and processivity of the RecB helicase and contributes to recognition of the Chi site.</text>
</comment>
<dbReference type="Gene3D" id="1.10.10.160">
    <property type="match status" value="1"/>
</dbReference>
<dbReference type="GO" id="GO:0009338">
    <property type="term" value="C:exodeoxyribonuclease V complex"/>
    <property type="evidence" value="ECO:0007669"/>
    <property type="project" value="InterPro"/>
</dbReference>
<evidence type="ECO:0000313" key="12">
    <source>
        <dbReference type="Proteomes" id="UP000466931"/>
    </source>
</evidence>
<dbReference type="EMBL" id="AP022612">
    <property type="protein sequence ID" value="BBZ36067.1"/>
    <property type="molecule type" value="Genomic_DNA"/>
</dbReference>
<keyword evidence="5 10" id="KW-0347">Helicase</keyword>
<dbReference type="SUPFAM" id="SSF52540">
    <property type="entry name" value="P-loop containing nucleoside triphosphate hydrolases"/>
    <property type="match status" value="2"/>
</dbReference>
<dbReference type="HAMAP" id="MF_01486">
    <property type="entry name" value="RecC"/>
    <property type="match status" value="1"/>
</dbReference>
<keyword evidence="9 10" id="KW-0234">DNA repair</keyword>
<keyword evidence="2 10" id="KW-0547">Nucleotide-binding</keyword>
<dbReference type="SUPFAM" id="SSF52980">
    <property type="entry name" value="Restriction endonuclease-like"/>
    <property type="match status" value="1"/>
</dbReference>
<dbReference type="InterPro" id="IPR027417">
    <property type="entry name" value="P-loop_NTPase"/>
</dbReference>
<comment type="similarity">
    <text evidence="10">Belongs to the RecC family.</text>
</comment>
<dbReference type="RefSeq" id="WP_085151427.1">
    <property type="nucleotide sequence ID" value="NZ_AP022612.1"/>
</dbReference>
<evidence type="ECO:0000256" key="9">
    <source>
        <dbReference type="ARBA" id="ARBA00023204"/>
    </source>
</evidence>
<keyword evidence="6 10" id="KW-0269">Exonuclease</keyword>
<evidence type="ECO:0000256" key="2">
    <source>
        <dbReference type="ARBA" id="ARBA00022741"/>
    </source>
</evidence>
<dbReference type="GO" id="GO:0003678">
    <property type="term" value="F:DNA helicase activity"/>
    <property type="evidence" value="ECO:0007669"/>
    <property type="project" value="UniProtKB-UniRule"/>
</dbReference>
<dbReference type="Gene3D" id="3.40.50.300">
    <property type="entry name" value="P-loop containing nucleotide triphosphate hydrolases"/>
    <property type="match status" value="2"/>
</dbReference>
<protein>
    <recommendedName>
        <fullName evidence="10">RecBCD enzyme subunit RecC</fullName>
    </recommendedName>
    <alternativeName>
        <fullName evidence="10">Exonuclease V subunit RecC</fullName>
        <shortName evidence="10">ExoV subunit RecC</shortName>
    </alternativeName>
    <alternativeName>
        <fullName evidence="10">Helicase/nuclease RecBCD subunit RecC</fullName>
    </alternativeName>
</protein>
<dbReference type="Pfam" id="PF17946">
    <property type="entry name" value="RecC_C"/>
    <property type="match status" value="1"/>
</dbReference>
<proteinExistence type="inferred from homology"/>
<dbReference type="Proteomes" id="UP000466931">
    <property type="component" value="Chromosome"/>
</dbReference>
<reference evidence="11" key="1">
    <citation type="journal article" date="2019" name="Emerg. Microbes Infect.">
        <title>Comprehensive subspecies identification of 175 nontuberculous mycobacteria species based on 7547 genomic profiles.</title>
        <authorList>
            <person name="Matsumoto Y."/>
            <person name="Kinjo T."/>
            <person name="Motooka D."/>
            <person name="Nabeya D."/>
            <person name="Jung N."/>
            <person name="Uechi K."/>
            <person name="Horii T."/>
            <person name="Iida T."/>
            <person name="Fujita J."/>
            <person name="Nakamura S."/>
        </authorList>
    </citation>
    <scope>NUCLEOTIDE SEQUENCE [LARGE SCALE GENOMIC DNA]</scope>
    <source>
        <strain evidence="11">JCM 13671</strain>
    </source>
</reference>
<evidence type="ECO:0000256" key="3">
    <source>
        <dbReference type="ARBA" id="ARBA00022763"/>
    </source>
</evidence>
<dbReference type="PANTHER" id="PTHR30591">
    <property type="entry name" value="RECBCD ENZYME SUBUNIT RECC"/>
    <property type="match status" value="1"/>
</dbReference>
<dbReference type="AlphaFoldDB" id="A0A7I7Y349"/>
<dbReference type="GO" id="GO:0003677">
    <property type="term" value="F:DNA binding"/>
    <property type="evidence" value="ECO:0007669"/>
    <property type="project" value="UniProtKB-UniRule"/>
</dbReference>
<keyword evidence="3 10" id="KW-0227">DNA damage</keyword>
<dbReference type="Pfam" id="PF04257">
    <property type="entry name" value="Exonuc_V_gamma"/>
    <property type="match status" value="1"/>
</dbReference>
<comment type="subunit">
    <text evidence="10">Heterotrimer of RecB, RecC and RecD. All subunits contribute to DNA-binding.</text>
</comment>
<dbReference type="Gene3D" id="3.40.50.10930">
    <property type="match status" value="1"/>
</dbReference>
<dbReference type="GO" id="GO:0008854">
    <property type="term" value="F:exodeoxyribonuclease V activity"/>
    <property type="evidence" value="ECO:0007669"/>
    <property type="project" value="InterPro"/>
</dbReference>
<dbReference type="NCBIfam" id="TIGR01450">
    <property type="entry name" value="recC"/>
    <property type="match status" value="1"/>
</dbReference>
<dbReference type="InterPro" id="IPR006697">
    <property type="entry name" value="RecC"/>
</dbReference>
<evidence type="ECO:0000256" key="4">
    <source>
        <dbReference type="ARBA" id="ARBA00022801"/>
    </source>
</evidence>
<dbReference type="InterPro" id="IPR013986">
    <property type="entry name" value="DExx_box_DNA_helicase_dom_sf"/>
</dbReference>